<dbReference type="PANTHER" id="PTHR43464:SF19">
    <property type="entry name" value="UBIQUINONE BIOSYNTHESIS O-METHYLTRANSFERASE, MITOCHONDRIAL"/>
    <property type="match status" value="1"/>
</dbReference>
<proteinExistence type="predicted"/>
<dbReference type="EMBL" id="QGDQ01000034">
    <property type="protein sequence ID" value="PWJ47864.1"/>
    <property type="molecule type" value="Genomic_DNA"/>
</dbReference>
<organism evidence="5 6">
    <name type="scientific">Quadrisphaera granulorum</name>
    <dbReference type="NCBI Taxonomy" id="317664"/>
    <lineage>
        <taxon>Bacteria</taxon>
        <taxon>Bacillati</taxon>
        <taxon>Actinomycetota</taxon>
        <taxon>Actinomycetes</taxon>
        <taxon>Kineosporiales</taxon>
        <taxon>Kineosporiaceae</taxon>
        <taxon>Quadrisphaera</taxon>
    </lineage>
</organism>
<dbReference type="InterPro" id="IPR029063">
    <property type="entry name" value="SAM-dependent_MTases_sf"/>
</dbReference>
<reference evidence="5 6" key="1">
    <citation type="submission" date="2018-03" db="EMBL/GenBank/DDBJ databases">
        <title>Genomic Encyclopedia of Archaeal and Bacterial Type Strains, Phase II (KMG-II): from individual species to whole genera.</title>
        <authorList>
            <person name="Goeker M."/>
        </authorList>
    </citation>
    <scope>NUCLEOTIDE SEQUENCE [LARGE SCALE GENOMIC DNA]</scope>
    <source>
        <strain evidence="5 6">DSM 44889</strain>
    </source>
</reference>
<keyword evidence="2 5" id="KW-0808">Transferase</keyword>
<dbReference type="CDD" id="cd02440">
    <property type="entry name" value="AdoMet_MTases"/>
    <property type="match status" value="1"/>
</dbReference>
<protein>
    <submittedName>
        <fullName evidence="5">Methyltransferase family protein</fullName>
    </submittedName>
</protein>
<dbReference type="PANTHER" id="PTHR43464">
    <property type="entry name" value="METHYLTRANSFERASE"/>
    <property type="match status" value="1"/>
</dbReference>
<evidence type="ECO:0000313" key="6">
    <source>
        <dbReference type="Proteomes" id="UP000245469"/>
    </source>
</evidence>
<dbReference type="Pfam" id="PF13649">
    <property type="entry name" value="Methyltransf_25"/>
    <property type="match status" value="1"/>
</dbReference>
<dbReference type="AlphaFoldDB" id="A0A315ZT07"/>
<keyword evidence="1 5" id="KW-0489">Methyltransferase</keyword>
<feature type="domain" description="Methyltransferase" evidence="4">
    <location>
        <begin position="41"/>
        <end position="137"/>
    </location>
</feature>
<evidence type="ECO:0000313" key="5">
    <source>
        <dbReference type="EMBL" id="PWJ47864.1"/>
    </source>
</evidence>
<dbReference type="Proteomes" id="UP000245469">
    <property type="component" value="Unassembled WGS sequence"/>
</dbReference>
<dbReference type="OrthoDB" id="9811589at2"/>
<comment type="caution">
    <text evidence="5">The sequence shown here is derived from an EMBL/GenBank/DDBJ whole genome shotgun (WGS) entry which is preliminary data.</text>
</comment>
<evidence type="ECO:0000259" key="4">
    <source>
        <dbReference type="Pfam" id="PF13649"/>
    </source>
</evidence>
<dbReference type="GO" id="GO:0008168">
    <property type="term" value="F:methyltransferase activity"/>
    <property type="evidence" value="ECO:0007669"/>
    <property type="project" value="UniProtKB-KW"/>
</dbReference>
<dbReference type="RefSeq" id="WP_109776242.1">
    <property type="nucleotide sequence ID" value="NZ_QGDQ01000034.1"/>
</dbReference>
<dbReference type="GO" id="GO:0032259">
    <property type="term" value="P:methylation"/>
    <property type="evidence" value="ECO:0007669"/>
    <property type="project" value="UniProtKB-KW"/>
</dbReference>
<gene>
    <name evidence="5" type="ORF">BXY45_13439</name>
</gene>
<dbReference type="SUPFAM" id="SSF53335">
    <property type="entry name" value="S-adenosyl-L-methionine-dependent methyltransferases"/>
    <property type="match status" value="1"/>
</dbReference>
<dbReference type="Gene3D" id="3.40.50.150">
    <property type="entry name" value="Vaccinia Virus protein VP39"/>
    <property type="match status" value="1"/>
</dbReference>
<dbReference type="InterPro" id="IPR041698">
    <property type="entry name" value="Methyltransf_25"/>
</dbReference>
<accession>A0A315ZT07</accession>
<evidence type="ECO:0000256" key="3">
    <source>
        <dbReference type="ARBA" id="ARBA00022691"/>
    </source>
</evidence>
<evidence type="ECO:0000256" key="1">
    <source>
        <dbReference type="ARBA" id="ARBA00022603"/>
    </source>
</evidence>
<name>A0A315ZT07_9ACTN</name>
<keyword evidence="6" id="KW-1185">Reference proteome</keyword>
<sequence length="258" mass="27645">MAPDAHYEHPRLVPIYDALDPDRSDLEPYLALAAELGSRRVLDLGCGTGVLALLFADRGLEVTGLDPAAGSLAVASGKPGAERVRWVHGDARALADLTPPVVVDLVTMTGNAAQAVTDDDAWAALLRAAHDALTPNGHLVFETRLPEARGWEVWTPEATRTTRDLPDVGRVSTWTEVTDVSGPASSPTVRFTQHFAFDTDGAVLTSHSVLRFRSREQVTADLAAAALEIIEVRDAPDRPGLEMVFLARRHRGPGSGHA</sequence>
<keyword evidence="3" id="KW-0949">S-adenosyl-L-methionine</keyword>
<evidence type="ECO:0000256" key="2">
    <source>
        <dbReference type="ARBA" id="ARBA00022679"/>
    </source>
</evidence>